<dbReference type="SMART" id="SM00028">
    <property type="entry name" value="TPR"/>
    <property type="match status" value="4"/>
</dbReference>
<evidence type="ECO:0000313" key="6">
    <source>
        <dbReference type="EMBL" id="MBW3468972.1"/>
    </source>
</evidence>
<dbReference type="PANTHER" id="PTHR24421">
    <property type="entry name" value="NITRATE/NITRITE SENSOR PROTEIN NARX-RELATED"/>
    <property type="match status" value="1"/>
</dbReference>
<dbReference type="CDD" id="cd16917">
    <property type="entry name" value="HATPase_UhpB-NarQ-NarX-like"/>
    <property type="match status" value="1"/>
</dbReference>
<accession>A0A951ME40</accession>
<comment type="caution">
    <text evidence="6">The sequence shown here is derived from an EMBL/GenBank/DDBJ whole genome shotgun (WGS) entry which is preliminary data.</text>
</comment>
<keyword evidence="4" id="KW-0472">Membrane</keyword>
<dbReference type="GO" id="GO:0000155">
    <property type="term" value="F:phosphorelay sensor kinase activity"/>
    <property type="evidence" value="ECO:0007669"/>
    <property type="project" value="InterPro"/>
</dbReference>
<gene>
    <name evidence="6" type="ORF">EGN73_14305</name>
</gene>
<dbReference type="InterPro" id="IPR050482">
    <property type="entry name" value="Sensor_HK_TwoCompSys"/>
</dbReference>
<evidence type="ECO:0000259" key="5">
    <source>
        <dbReference type="PROSITE" id="PS50109"/>
    </source>
</evidence>
<keyword evidence="2" id="KW-0418">Kinase</keyword>
<evidence type="ECO:0000256" key="3">
    <source>
        <dbReference type="ARBA" id="ARBA00023012"/>
    </source>
</evidence>
<feature type="domain" description="Histidine kinase" evidence="5">
    <location>
        <begin position="429"/>
        <end position="624"/>
    </location>
</feature>
<name>A0A951ME40_9BACT</name>
<keyword evidence="4" id="KW-0812">Transmembrane</keyword>
<keyword evidence="7" id="KW-1185">Reference proteome</keyword>
<evidence type="ECO:0000256" key="2">
    <source>
        <dbReference type="ARBA" id="ARBA00022777"/>
    </source>
</evidence>
<keyword evidence="3" id="KW-0902">Two-component regulatory system</keyword>
<protein>
    <recommendedName>
        <fullName evidence="5">Histidine kinase domain-containing protein</fullName>
    </recommendedName>
</protein>
<sequence length="629" mass="72308">MKNFLSFFILVFLFILEAKPQSLASLLDSALSSENEAESIFEFVKSKISSEEELKDFWIAKHKHYSRTNDREKMMQVEKELLPILTELNDHKELTDFHYRISYYYEVAGLYDQAIAFSFKALDHAKKAGNPGLISSMYKSLSQNHRLFHDFDKAIEYGKLTFISAEEAGEKYINEQVLGLNITGAAFSEINEPDSAIYYYDKVLTLLPLLDSMSVAPTIGNIAYAYLLAGDIEKSRKYNLAALDLFLKTDNYYAIAVVYINAAMTENQDKKYDQALIYLDSGIVYTQKSQYAEMYKWIYDEQHKIHKAMGNYPEALNSLSNLLTIKDSLFNTERAEIAKDLEIQYQTSLKDQEIAAQRLSLLERDKSFQRSIFALLILVLAIAALLVIYFLAKSRQAKEKQLLLQQKALEVKEAYINAALESQENERKRFAQDLHDGFGQLISALRLNISRLNETENIQNKIGVVEKSESILKEMHTEIRNIAFNLMPATLIQYGLKEAIREFAQRINSSGKVQIDIDIHGLEERLDELQEISLYRVIQEWINNILKYAEAQKIQIQLVKHENEISVMIEDDGMGFDQKLLKNSKGNGWRNIQSRLNRINASLDLDTSPNRKGNSLIIEMPLSYKNQNV</sequence>
<evidence type="ECO:0000313" key="7">
    <source>
        <dbReference type="Proteomes" id="UP000727490"/>
    </source>
</evidence>
<dbReference type="Pfam" id="PF02518">
    <property type="entry name" value="HATPase_c"/>
    <property type="match status" value="1"/>
</dbReference>
<dbReference type="InterPro" id="IPR005467">
    <property type="entry name" value="His_kinase_dom"/>
</dbReference>
<dbReference type="InterPro" id="IPR019734">
    <property type="entry name" value="TPR_rpt"/>
</dbReference>
<evidence type="ECO:0000256" key="1">
    <source>
        <dbReference type="ARBA" id="ARBA00022679"/>
    </source>
</evidence>
<dbReference type="Proteomes" id="UP000727490">
    <property type="component" value="Unassembled WGS sequence"/>
</dbReference>
<dbReference type="GO" id="GO:0016020">
    <property type="term" value="C:membrane"/>
    <property type="evidence" value="ECO:0007669"/>
    <property type="project" value="InterPro"/>
</dbReference>
<reference evidence="6 7" key="1">
    <citation type="journal article" date="2020" name="Syst. Appl. Microbiol.">
        <title>Arthrospiribacter ruber gen. nov., sp. nov., a novel bacterium isolated from Arthrospira cultures.</title>
        <authorList>
            <person name="Waleron M."/>
            <person name="Misztak A."/>
            <person name="Waleron M.M."/>
            <person name="Furmaniak M."/>
            <person name="Mrozik A."/>
            <person name="Waleron K."/>
        </authorList>
    </citation>
    <scope>NUCLEOTIDE SEQUENCE [LARGE SCALE GENOMIC DNA]</scope>
    <source>
        <strain evidence="6 7">DPMB0001</strain>
    </source>
</reference>
<dbReference type="EMBL" id="RPHB01000006">
    <property type="protein sequence ID" value="MBW3468972.1"/>
    <property type="molecule type" value="Genomic_DNA"/>
</dbReference>
<dbReference type="PROSITE" id="PS50109">
    <property type="entry name" value="HIS_KIN"/>
    <property type="match status" value="1"/>
</dbReference>
<keyword evidence="4" id="KW-1133">Transmembrane helix</keyword>
<keyword evidence="1" id="KW-0808">Transferase</keyword>
<dbReference type="AlphaFoldDB" id="A0A951ME40"/>
<dbReference type="InterPro" id="IPR003594">
    <property type="entry name" value="HATPase_dom"/>
</dbReference>
<organism evidence="6 7">
    <name type="scientific">Arthrospiribacter ruber</name>
    <dbReference type="NCBI Taxonomy" id="2487934"/>
    <lineage>
        <taxon>Bacteria</taxon>
        <taxon>Pseudomonadati</taxon>
        <taxon>Bacteroidota</taxon>
        <taxon>Cytophagia</taxon>
        <taxon>Cytophagales</taxon>
        <taxon>Cyclobacteriaceae</taxon>
        <taxon>Arthrospiribacter</taxon>
    </lineage>
</organism>
<proteinExistence type="predicted"/>
<evidence type="ECO:0000256" key="4">
    <source>
        <dbReference type="SAM" id="Phobius"/>
    </source>
</evidence>
<dbReference type="Pfam" id="PF07730">
    <property type="entry name" value="HisKA_3"/>
    <property type="match status" value="1"/>
</dbReference>
<dbReference type="InterPro" id="IPR011712">
    <property type="entry name" value="Sig_transdc_His_kin_sub3_dim/P"/>
</dbReference>
<dbReference type="GO" id="GO:0046983">
    <property type="term" value="F:protein dimerization activity"/>
    <property type="evidence" value="ECO:0007669"/>
    <property type="project" value="InterPro"/>
</dbReference>
<feature type="transmembrane region" description="Helical" evidence="4">
    <location>
        <begin position="372"/>
        <end position="392"/>
    </location>
</feature>
<dbReference type="RefSeq" id="WP_219291143.1">
    <property type="nucleotide sequence ID" value="NZ_RPHB01000006.1"/>
</dbReference>